<dbReference type="GO" id="GO:0005886">
    <property type="term" value="C:plasma membrane"/>
    <property type="evidence" value="ECO:0007669"/>
    <property type="project" value="UniProtKB-SubCell"/>
</dbReference>
<organism evidence="12 13">
    <name type="scientific">Companilactobacillus nantensis DSM 16982</name>
    <dbReference type="NCBI Taxonomy" id="1423774"/>
    <lineage>
        <taxon>Bacteria</taxon>
        <taxon>Bacillati</taxon>
        <taxon>Bacillota</taxon>
        <taxon>Bacilli</taxon>
        <taxon>Lactobacillales</taxon>
        <taxon>Lactobacillaceae</taxon>
        <taxon>Companilactobacillus</taxon>
    </lineage>
</organism>
<dbReference type="GO" id="GO:0015031">
    <property type="term" value="P:protein transport"/>
    <property type="evidence" value="ECO:0007669"/>
    <property type="project" value="UniProtKB-KW"/>
</dbReference>
<evidence type="ECO:0000313" key="13">
    <source>
        <dbReference type="Proteomes" id="UP000051302"/>
    </source>
</evidence>
<dbReference type="EMBL" id="AZFV01000015">
    <property type="protein sequence ID" value="KRM16420.1"/>
    <property type="molecule type" value="Genomic_DNA"/>
</dbReference>
<keyword evidence="3" id="KW-0813">Transport</keyword>
<keyword evidence="6" id="KW-0653">Protein transport</keyword>
<evidence type="ECO:0000256" key="11">
    <source>
        <dbReference type="SAM" id="Phobius"/>
    </source>
</evidence>
<comment type="caution">
    <text evidence="12">The sequence shown here is derived from an EMBL/GenBank/DDBJ whole genome shotgun (WGS) entry which is preliminary data.</text>
</comment>
<feature type="compositionally biased region" description="Basic and acidic residues" evidence="10">
    <location>
        <begin position="108"/>
        <end position="163"/>
    </location>
</feature>
<name>A0A0R1WJJ3_9LACO</name>
<reference evidence="12 13" key="1">
    <citation type="journal article" date="2015" name="Genome Announc.">
        <title>Expanding the biotechnology potential of lactobacilli through comparative genomics of 213 strains and associated genera.</title>
        <authorList>
            <person name="Sun Z."/>
            <person name="Harris H.M."/>
            <person name="McCann A."/>
            <person name="Guo C."/>
            <person name="Argimon S."/>
            <person name="Zhang W."/>
            <person name="Yang X."/>
            <person name="Jeffery I.B."/>
            <person name="Cooney J.C."/>
            <person name="Kagawa T.F."/>
            <person name="Liu W."/>
            <person name="Song Y."/>
            <person name="Salvetti E."/>
            <person name="Wrobel A."/>
            <person name="Rasinkangas P."/>
            <person name="Parkhill J."/>
            <person name="Rea M.C."/>
            <person name="O'Sullivan O."/>
            <person name="Ritari J."/>
            <person name="Douillard F.P."/>
            <person name="Paul Ross R."/>
            <person name="Yang R."/>
            <person name="Briner A.E."/>
            <person name="Felis G.E."/>
            <person name="de Vos W.M."/>
            <person name="Barrangou R."/>
            <person name="Klaenhammer T.R."/>
            <person name="Caufield P.W."/>
            <person name="Cui Y."/>
            <person name="Zhang H."/>
            <person name="O'Toole P.W."/>
        </authorList>
    </citation>
    <scope>NUCLEOTIDE SEQUENCE [LARGE SCALE GENOMIC DNA]</scope>
    <source>
        <strain evidence="12 13">DSM 16982</strain>
    </source>
</reference>
<keyword evidence="5 11" id="KW-0812">Transmembrane</keyword>
<dbReference type="PANTHER" id="PTHR33909">
    <property type="entry name" value="SEC TRANSLOCON ACCESSORY COMPLEX SUBUNIT YAJC"/>
    <property type="match status" value="1"/>
</dbReference>
<gene>
    <name evidence="12" type="ORF">FD31_GL000659</name>
</gene>
<evidence type="ECO:0000256" key="6">
    <source>
        <dbReference type="ARBA" id="ARBA00022927"/>
    </source>
</evidence>
<accession>A0A0R1WJJ3</accession>
<dbReference type="InterPro" id="IPR003849">
    <property type="entry name" value="Preprotein_translocase_YajC"/>
</dbReference>
<evidence type="ECO:0000256" key="9">
    <source>
        <dbReference type="ARBA" id="ARBA00023136"/>
    </source>
</evidence>
<dbReference type="PATRIC" id="fig|1423774.3.peg.676"/>
<evidence type="ECO:0000256" key="7">
    <source>
        <dbReference type="ARBA" id="ARBA00022989"/>
    </source>
</evidence>
<keyword evidence="8" id="KW-0811">Translocation</keyword>
<dbReference type="NCBIfam" id="TIGR00739">
    <property type="entry name" value="yajC"/>
    <property type="match status" value="1"/>
</dbReference>
<comment type="similarity">
    <text evidence="2">Belongs to the YajC family.</text>
</comment>
<comment type="subcellular location">
    <subcellularLocation>
        <location evidence="1">Cell membrane</location>
        <topology evidence="1">Single-pass membrane protein</topology>
    </subcellularLocation>
</comment>
<evidence type="ECO:0000256" key="4">
    <source>
        <dbReference type="ARBA" id="ARBA00022475"/>
    </source>
</evidence>
<dbReference type="Proteomes" id="UP000051302">
    <property type="component" value="Unassembled WGS sequence"/>
</dbReference>
<evidence type="ECO:0000256" key="8">
    <source>
        <dbReference type="ARBA" id="ARBA00023010"/>
    </source>
</evidence>
<protein>
    <submittedName>
        <fullName evidence="12">Protein translocase subunit</fullName>
    </submittedName>
</protein>
<keyword evidence="9 11" id="KW-0472">Membrane</keyword>
<feature type="transmembrane region" description="Helical" evidence="11">
    <location>
        <begin position="12"/>
        <end position="36"/>
    </location>
</feature>
<dbReference type="STRING" id="1423774.FD31_GL000659"/>
<evidence type="ECO:0000256" key="3">
    <source>
        <dbReference type="ARBA" id="ARBA00022448"/>
    </source>
</evidence>
<evidence type="ECO:0000256" key="1">
    <source>
        <dbReference type="ARBA" id="ARBA00004162"/>
    </source>
</evidence>
<evidence type="ECO:0000256" key="2">
    <source>
        <dbReference type="ARBA" id="ARBA00006742"/>
    </source>
</evidence>
<dbReference type="PRINTS" id="PR01853">
    <property type="entry name" value="YAJCTRNLCASE"/>
</dbReference>
<sequence length="163" mass="17752">MENLNMLTLGAAGAGGSMTLIIFVVIMFVGMYFLSIRPQKKQQQKRQEMLKEMNKGDKVVTLGGIKGKIASIDRDNKEVVVDCDGIYLTFDLNFIRRSTPADVATTDAVKDAKPAKAEETTESKDDKVEAPAEDKAADTTEAKASDDAVKDDAAKDDSKEETK</sequence>
<evidence type="ECO:0000256" key="10">
    <source>
        <dbReference type="SAM" id="MobiDB-lite"/>
    </source>
</evidence>
<feature type="region of interest" description="Disordered" evidence="10">
    <location>
        <begin position="103"/>
        <end position="163"/>
    </location>
</feature>
<evidence type="ECO:0000313" key="12">
    <source>
        <dbReference type="EMBL" id="KRM16420.1"/>
    </source>
</evidence>
<keyword evidence="13" id="KW-1185">Reference proteome</keyword>
<evidence type="ECO:0000256" key="5">
    <source>
        <dbReference type="ARBA" id="ARBA00022692"/>
    </source>
</evidence>
<dbReference type="SMART" id="SM01323">
    <property type="entry name" value="YajC"/>
    <property type="match status" value="1"/>
</dbReference>
<proteinExistence type="inferred from homology"/>
<dbReference type="PANTHER" id="PTHR33909:SF1">
    <property type="entry name" value="SEC TRANSLOCON ACCESSORY COMPLEX SUBUNIT YAJC"/>
    <property type="match status" value="1"/>
</dbReference>
<keyword evidence="7 11" id="KW-1133">Transmembrane helix</keyword>
<keyword evidence="4" id="KW-1003">Cell membrane</keyword>
<dbReference type="Pfam" id="PF02699">
    <property type="entry name" value="YajC"/>
    <property type="match status" value="1"/>
</dbReference>
<dbReference type="AlphaFoldDB" id="A0A0R1WJJ3"/>